<reference evidence="3" key="1">
    <citation type="submission" date="2020-10" db="EMBL/GenBank/DDBJ databases">
        <authorList>
            <person name="Gilroy R."/>
        </authorList>
    </citation>
    <scope>NUCLEOTIDE SEQUENCE</scope>
    <source>
        <strain evidence="3">CHK147-3167</strain>
    </source>
</reference>
<dbReference type="InterPro" id="IPR010119">
    <property type="entry name" value="Gluconeogen_factor"/>
</dbReference>
<dbReference type="InterPro" id="IPR002882">
    <property type="entry name" value="CofD"/>
</dbReference>
<dbReference type="HAMAP" id="MF_00973">
    <property type="entry name" value="Gluconeogen_factor"/>
    <property type="match status" value="1"/>
</dbReference>
<evidence type="ECO:0000313" key="3">
    <source>
        <dbReference type="EMBL" id="HIQ90112.1"/>
    </source>
</evidence>
<dbReference type="Proteomes" id="UP000886786">
    <property type="component" value="Unassembled WGS sequence"/>
</dbReference>
<comment type="function">
    <text evidence="2">Required for morphogenesis under gluconeogenic growth conditions.</text>
</comment>
<comment type="subcellular location">
    <subcellularLocation>
        <location evidence="2">Cytoplasm</location>
    </subcellularLocation>
</comment>
<dbReference type="Pfam" id="PF01933">
    <property type="entry name" value="CofD"/>
    <property type="match status" value="1"/>
</dbReference>
<evidence type="ECO:0000256" key="2">
    <source>
        <dbReference type="HAMAP-Rule" id="MF_00973"/>
    </source>
</evidence>
<dbReference type="NCBIfam" id="TIGR01826">
    <property type="entry name" value="CofD_related"/>
    <property type="match status" value="1"/>
</dbReference>
<dbReference type="GO" id="GO:0005737">
    <property type="term" value="C:cytoplasm"/>
    <property type="evidence" value="ECO:0007669"/>
    <property type="project" value="UniProtKB-SubCell"/>
</dbReference>
<dbReference type="CDD" id="cd07187">
    <property type="entry name" value="YvcK_like"/>
    <property type="match status" value="1"/>
</dbReference>
<dbReference type="PANTHER" id="PTHR30135:SF3">
    <property type="entry name" value="GLUCONEOGENESIS FACTOR-RELATED"/>
    <property type="match status" value="1"/>
</dbReference>
<dbReference type="GO" id="GO:0043743">
    <property type="term" value="F:LPPG:FO 2-phospho-L-lactate transferase activity"/>
    <property type="evidence" value="ECO:0007669"/>
    <property type="project" value="InterPro"/>
</dbReference>
<dbReference type="Gene3D" id="3.40.50.10680">
    <property type="entry name" value="CofD-like domains"/>
    <property type="match status" value="1"/>
</dbReference>
<dbReference type="PANTHER" id="PTHR30135">
    <property type="entry name" value="UNCHARACTERIZED PROTEIN YVCK-RELATED"/>
    <property type="match status" value="1"/>
</dbReference>
<protein>
    <recommendedName>
        <fullName evidence="2">Putative gluconeogenesis factor</fullName>
    </recommendedName>
</protein>
<comment type="similarity">
    <text evidence="2">Belongs to the gluconeogenesis factor family.</text>
</comment>
<evidence type="ECO:0000256" key="1">
    <source>
        <dbReference type="ARBA" id="ARBA00022490"/>
    </source>
</evidence>
<evidence type="ECO:0000313" key="4">
    <source>
        <dbReference type="Proteomes" id="UP000886786"/>
    </source>
</evidence>
<organism evidence="3 4">
    <name type="scientific">Candidatus Coprosoma intestinipullorum</name>
    <dbReference type="NCBI Taxonomy" id="2840752"/>
    <lineage>
        <taxon>Bacteria</taxon>
        <taxon>Bacillati</taxon>
        <taxon>Bacillota</taxon>
        <taxon>Bacillota incertae sedis</taxon>
        <taxon>Candidatus Coprosoma</taxon>
    </lineage>
</organism>
<proteinExistence type="inferred from homology"/>
<reference evidence="3" key="2">
    <citation type="journal article" date="2021" name="PeerJ">
        <title>Extensive microbial diversity within the chicken gut microbiome revealed by metagenomics and culture.</title>
        <authorList>
            <person name="Gilroy R."/>
            <person name="Ravi A."/>
            <person name="Getino M."/>
            <person name="Pursley I."/>
            <person name="Horton D.L."/>
            <person name="Alikhan N.F."/>
            <person name="Baker D."/>
            <person name="Gharbi K."/>
            <person name="Hall N."/>
            <person name="Watson M."/>
            <person name="Adriaenssens E.M."/>
            <person name="Foster-Nyarko E."/>
            <person name="Jarju S."/>
            <person name="Secka A."/>
            <person name="Antonio M."/>
            <person name="Oren A."/>
            <person name="Chaudhuri R.R."/>
            <person name="La Ragione R."/>
            <person name="Hildebrand F."/>
            <person name="Pallen M.J."/>
        </authorList>
    </citation>
    <scope>NUCLEOTIDE SEQUENCE</scope>
    <source>
        <strain evidence="3">CHK147-3167</strain>
    </source>
</reference>
<keyword evidence="1 2" id="KW-0963">Cytoplasm</keyword>
<dbReference type="AlphaFoldDB" id="A0A9D0ZPY6"/>
<comment type="caution">
    <text evidence="3">The sequence shown here is derived from an EMBL/GenBank/DDBJ whole genome shotgun (WGS) entry which is preliminary data.</text>
</comment>
<sequence>MKIAVLGGGTGLSTLLRGLKKLPFEISAIVSVCDDGSSTGRLREEFNAPAVGDIRKVLISLAENEDSVRQLLDYRFNTYSDLNGHPLGNLLLIGASEIEGNISDGISLIGSILKLKGEVIPLTEDNVVLVGKMLDGSTVVGEHNITESGKGIRKVYYKKHPKVNLDVLKAIRHADAIVLSMGSLFTSIIPNLLCEEVRKEIDKSAAKIIYVCNIMTQPGETDNFKVSDHIKLLNSYLGKRKVDAVVVNTGKVDEKIVENYATAEQKDLVIYDKDNLKKYNVDTIENDYITLDGGSIRHNTLRVSLDMLSYLLDKR</sequence>
<gene>
    <name evidence="3" type="ORF">IAB27_00570</name>
</gene>
<dbReference type="SUPFAM" id="SSF142338">
    <property type="entry name" value="CofD-like"/>
    <property type="match status" value="1"/>
</dbReference>
<dbReference type="InterPro" id="IPR038136">
    <property type="entry name" value="CofD-like_dom_sf"/>
</dbReference>
<dbReference type="GO" id="GO:0008360">
    <property type="term" value="P:regulation of cell shape"/>
    <property type="evidence" value="ECO:0007669"/>
    <property type="project" value="UniProtKB-UniRule"/>
</dbReference>
<dbReference type="EMBL" id="DVFV01000015">
    <property type="protein sequence ID" value="HIQ90112.1"/>
    <property type="molecule type" value="Genomic_DNA"/>
</dbReference>
<accession>A0A9D0ZPY6</accession>
<name>A0A9D0ZPY6_9FIRM</name>